<feature type="transmembrane region" description="Helical" evidence="11">
    <location>
        <begin position="419"/>
        <end position="439"/>
    </location>
</feature>
<dbReference type="InterPro" id="IPR002048">
    <property type="entry name" value="EF_hand_dom"/>
</dbReference>
<dbReference type="OrthoDB" id="167398at2759"/>
<evidence type="ECO:0000256" key="10">
    <source>
        <dbReference type="ARBA" id="ARBA00049908"/>
    </source>
</evidence>
<dbReference type="Pfam" id="PF08022">
    <property type="entry name" value="FAD_binding_8"/>
    <property type="match status" value="1"/>
</dbReference>
<dbReference type="OMA" id="FSWASEI"/>
<evidence type="ECO:0000256" key="6">
    <source>
        <dbReference type="ARBA" id="ARBA00022857"/>
    </source>
</evidence>
<protein>
    <recommendedName>
        <fullName evidence="16">NADPH oxidase 5</fullName>
    </recommendedName>
</protein>
<evidence type="ECO:0000313" key="14">
    <source>
        <dbReference type="EMBL" id="KAH7976663.1"/>
    </source>
</evidence>
<dbReference type="AlphaFoldDB" id="A0A9D4T7T3"/>
<dbReference type="Gene3D" id="1.10.238.10">
    <property type="entry name" value="EF-hand"/>
    <property type="match status" value="1"/>
</dbReference>
<dbReference type="SFLD" id="SFLDG01169">
    <property type="entry name" value="NADPH_oxidase_subgroup_(NOX)"/>
    <property type="match status" value="1"/>
</dbReference>
<keyword evidence="9 11" id="KW-0472">Membrane</keyword>
<dbReference type="GO" id="GO:0006952">
    <property type="term" value="P:defense response"/>
    <property type="evidence" value="ECO:0007669"/>
    <property type="project" value="TreeGrafter"/>
</dbReference>
<dbReference type="SMART" id="SM00054">
    <property type="entry name" value="EFh"/>
    <property type="match status" value="3"/>
</dbReference>
<dbReference type="PRINTS" id="PR00466">
    <property type="entry name" value="GP91PHOX"/>
</dbReference>
<evidence type="ECO:0000256" key="8">
    <source>
        <dbReference type="ARBA" id="ARBA00023002"/>
    </source>
</evidence>
<dbReference type="PANTHER" id="PTHR11972">
    <property type="entry name" value="NADPH OXIDASE"/>
    <property type="match status" value="1"/>
</dbReference>
<reference evidence="14" key="1">
    <citation type="journal article" date="2020" name="Cell">
        <title>Large-Scale Comparative Analyses of Tick Genomes Elucidate Their Genetic Diversity and Vector Capacities.</title>
        <authorList>
            <consortium name="Tick Genome and Microbiome Consortium (TIGMIC)"/>
            <person name="Jia N."/>
            <person name="Wang J."/>
            <person name="Shi W."/>
            <person name="Du L."/>
            <person name="Sun Y."/>
            <person name="Zhan W."/>
            <person name="Jiang J.F."/>
            <person name="Wang Q."/>
            <person name="Zhang B."/>
            <person name="Ji P."/>
            <person name="Bell-Sakyi L."/>
            <person name="Cui X.M."/>
            <person name="Yuan T.T."/>
            <person name="Jiang B.G."/>
            <person name="Yang W.F."/>
            <person name="Lam T.T."/>
            <person name="Chang Q.C."/>
            <person name="Ding S.J."/>
            <person name="Wang X.J."/>
            <person name="Zhu J.G."/>
            <person name="Ruan X.D."/>
            <person name="Zhao L."/>
            <person name="Wei J.T."/>
            <person name="Ye R.Z."/>
            <person name="Que T.C."/>
            <person name="Du C.H."/>
            <person name="Zhou Y.H."/>
            <person name="Cheng J.X."/>
            <person name="Dai P.F."/>
            <person name="Guo W.B."/>
            <person name="Han X.H."/>
            <person name="Huang E.J."/>
            <person name="Li L.F."/>
            <person name="Wei W."/>
            <person name="Gao Y.C."/>
            <person name="Liu J.Z."/>
            <person name="Shao H.Z."/>
            <person name="Wang X."/>
            <person name="Wang C.C."/>
            <person name="Yang T.C."/>
            <person name="Huo Q.B."/>
            <person name="Li W."/>
            <person name="Chen H.Y."/>
            <person name="Chen S.E."/>
            <person name="Zhou L.G."/>
            <person name="Ni X.B."/>
            <person name="Tian J.H."/>
            <person name="Sheng Y."/>
            <person name="Liu T."/>
            <person name="Pan Y.S."/>
            <person name="Xia L.Y."/>
            <person name="Li J."/>
            <person name="Zhao F."/>
            <person name="Cao W.C."/>
        </authorList>
    </citation>
    <scope>NUCLEOTIDE SEQUENCE</scope>
    <source>
        <strain evidence="14">Rsan-2018</strain>
    </source>
</reference>
<dbReference type="InterPro" id="IPR013112">
    <property type="entry name" value="FAD-bd_8"/>
</dbReference>
<dbReference type="InterPro" id="IPR000778">
    <property type="entry name" value="Cyt_b245_heavy_chain"/>
</dbReference>
<dbReference type="GO" id="GO:0043020">
    <property type="term" value="C:NADPH oxidase complex"/>
    <property type="evidence" value="ECO:0007669"/>
    <property type="project" value="TreeGrafter"/>
</dbReference>
<dbReference type="PROSITE" id="PS00018">
    <property type="entry name" value="EF_HAND_1"/>
    <property type="match status" value="3"/>
</dbReference>
<keyword evidence="2" id="KW-0285">Flavoprotein</keyword>
<dbReference type="PROSITE" id="PS50222">
    <property type="entry name" value="EF_HAND_2"/>
    <property type="match status" value="2"/>
</dbReference>
<dbReference type="InterPro" id="IPR013121">
    <property type="entry name" value="Fe_red_NAD-bd_6"/>
</dbReference>
<evidence type="ECO:0000256" key="11">
    <source>
        <dbReference type="SAM" id="Phobius"/>
    </source>
</evidence>
<evidence type="ECO:0000256" key="7">
    <source>
        <dbReference type="ARBA" id="ARBA00022989"/>
    </source>
</evidence>
<dbReference type="CDD" id="cd06186">
    <property type="entry name" value="NOX_Duox_like_FAD_NADP"/>
    <property type="match status" value="1"/>
</dbReference>
<keyword evidence="8" id="KW-0560">Oxidoreductase</keyword>
<evidence type="ECO:0000256" key="3">
    <source>
        <dbReference type="ARBA" id="ARBA00022692"/>
    </source>
</evidence>
<dbReference type="InterPro" id="IPR017938">
    <property type="entry name" value="Riboflavin_synthase-like_b-brl"/>
</dbReference>
<comment type="subcellular location">
    <subcellularLocation>
        <location evidence="1">Membrane</location>
        <topology evidence="1">Multi-pass membrane protein</topology>
    </subcellularLocation>
</comment>
<dbReference type="CDD" id="cd00051">
    <property type="entry name" value="EFh"/>
    <property type="match status" value="2"/>
</dbReference>
<dbReference type="FunFam" id="2.40.30.10:FF:000056">
    <property type="entry name" value="NADPH oxidase 5"/>
    <property type="match status" value="1"/>
</dbReference>
<feature type="domain" description="FAD-binding FR-type" evidence="13">
    <location>
        <begin position="466"/>
        <end position="569"/>
    </location>
</feature>
<dbReference type="Gene3D" id="2.40.30.10">
    <property type="entry name" value="Translation factors"/>
    <property type="match status" value="1"/>
</dbReference>
<comment type="catalytic activity">
    <reaction evidence="10">
        <text>NADPH + 2 O2 = 2 superoxide + NADP(+) + H(+)</text>
        <dbReference type="Rhea" id="RHEA:63180"/>
        <dbReference type="ChEBI" id="CHEBI:15378"/>
        <dbReference type="ChEBI" id="CHEBI:15379"/>
        <dbReference type="ChEBI" id="CHEBI:18421"/>
        <dbReference type="ChEBI" id="CHEBI:57783"/>
        <dbReference type="ChEBI" id="CHEBI:58349"/>
    </reaction>
</comment>
<organism evidence="14 15">
    <name type="scientific">Rhipicephalus sanguineus</name>
    <name type="common">Brown dog tick</name>
    <name type="synonym">Ixodes sanguineus</name>
    <dbReference type="NCBI Taxonomy" id="34632"/>
    <lineage>
        <taxon>Eukaryota</taxon>
        <taxon>Metazoa</taxon>
        <taxon>Ecdysozoa</taxon>
        <taxon>Arthropoda</taxon>
        <taxon>Chelicerata</taxon>
        <taxon>Arachnida</taxon>
        <taxon>Acari</taxon>
        <taxon>Parasitiformes</taxon>
        <taxon>Ixodida</taxon>
        <taxon>Ixodoidea</taxon>
        <taxon>Ixodidae</taxon>
        <taxon>Rhipicephalinae</taxon>
        <taxon>Rhipicephalus</taxon>
        <taxon>Rhipicephalus</taxon>
    </lineage>
</organism>
<dbReference type="SUPFAM" id="SSF52343">
    <property type="entry name" value="Ferredoxin reductase-like, C-terminal NADP-linked domain"/>
    <property type="match status" value="1"/>
</dbReference>
<dbReference type="InterPro" id="IPR017927">
    <property type="entry name" value="FAD-bd_FR_type"/>
</dbReference>
<feature type="transmembrane region" description="Helical" evidence="11">
    <location>
        <begin position="392"/>
        <end position="412"/>
    </location>
</feature>
<dbReference type="Pfam" id="PF13499">
    <property type="entry name" value="EF-hand_7"/>
    <property type="match status" value="1"/>
</dbReference>
<dbReference type="FunFam" id="1.10.238.10:FF:000258">
    <property type="entry name" value="NADPH oxidase, isoform B"/>
    <property type="match status" value="1"/>
</dbReference>
<dbReference type="GO" id="GO:0042554">
    <property type="term" value="P:superoxide anion generation"/>
    <property type="evidence" value="ECO:0007669"/>
    <property type="project" value="TreeGrafter"/>
</dbReference>
<dbReference type="GO" id="GO:0005509">
    <property type="term" value="F:calcium ion binding"/>
    <property type="evidence" value="ECO:0007669"/>
    <property type="project" value="InterPro"/>
</dbReference>
<dbReference type="GO" id="GO:0016175">
    <property type="term" value="F:superoxide-generating NAD(P)H oxidase activity"/>
    <property type="evidence" value="ECO:0007669"/>
    <property type="project" value="TreeGrafter"/>
</dbReference>
<feature type="domain" description="EF-hand" evidence="12">
    <location>
        <begin position="50"/>
        <end position="85"/>
    </location>
</feature>
<dbReference type="SFLD" id="SFLDG01168">
    <property type="entry name" value="Ferric_reductase_subgroup_(FRE"/>
    <property type="match status" value="1"/>
</dbReference>
<keyword evidence="7 11" id="KW-1133">Transmembrane helix</keyword>
<dbReference type="EMBL" id="JABSTV010001246">
    <property type="protein sequence ID" value="KAH7976663.1"/>
    <property type="molecule type" value="Genomic_DNA"/>
</dbReference>
<dbReference type="FunFam" id="3.40.50.80:FF:000012">
    <property type="entry name" value="NADPH oxidase, isoform B"/>
    <property type="match status" value="1"/>
</dbReference>
<evidence type="ECO:0000256" key="5">
    <source>
        <dbReference type="ARBA" id="ARBA00022837"/>
    </source>
</evidence>
<proteinExistence type="predicted"/>
<keyword evidence="3 11" id="KW-0812">Transmembrane</keyword>
<evidence type="ECO:0000256" key="4">
    <source>
        <dbReference type="ARBA" id="ARBA00022827"/>
    </source>
</evidence>
<evidence type="ECO:0008006" key="16">
    <source>
        <dbReference type="Google" id="ProtNLM"/>
    </source>
</evidence>
<evidence type="ECO:0000256" key="2">
    <source>
        <dbReference type="ARBA" id="ARBA00022630"/>
    </source>
</evidence>
<dbReference type="PROSITE" id="PS51384">
    <property type="entry name" value="FAD_FR"/>
    <property type="match status" value="1"/>
</dbReference>
<feature type="domain" description="EF-hand" evidence="12">
    <location>
        <begin position="86"/>
        <end position="121"/>
    </location>
</feature>
<keyword evidence="5" id="KW-0106">Calcium</keyword>
<reference evidence="14" key="2">
    <citation type="submission" date="2021-09" db="EMBL/GenBank/DDBJ databases">
        <authorList>
            <person name="Jia N."/>
            <person name="Wang J."/>
            <person name="Shi W."/>
            <person name="Du L."/>
            <person name="Sun Y."/>
            <person name="Zhan W."/>
            <person name="Jiang J."/>
            <person name="Wang Q."/>
            <person name="Zhang B."/>
            <person name="Ji P."/>
            <person name="Sakyi L.B."/>
            <person name="Cui X."/>
            <person name="Yuan T."/>
            <person name="Jiang B."/>
            <person name="Yang W."/>
            <person name="Lam T.T.-Y."/>
            <person name="Chang Q."/>
            <person name="Ding S."/>
            <person name="Wang X."/>
            <person name="Zhu J."/>
            <person name="Ruan X."/>
            <person name="Zhao L."/>
            <person name="Wei J."/>
            <person name="Que T."/>
            <person name="Du C."/>
            <person name="Cheng J."/>
            <person name="Dai P."/>
            <person name="Han X."/>
            <person name="Huang E."/>
            <person name="Gao Y."/>
            <person name="Liu J."/>
            <person name="Shao H."/>
            <person name="Ye R."/>
            <person name="Li L."/>
            <person name="Wei W."/>
            <person name="Wang X."/>
            <person name="Wang C."/>
            <person name="Huo Q."/>
            <person name="Li W."/>
            <person name="Guo W."/>
            <person name="Chen H."/>
            <person name="Chen S."/>
            <person name="Zhou L."/>
            <person name="Zhou L."/>
            <person name="Ni X."/>
            <person name="Tian J."/>
            <person name="Zhou Y."/>
            <person name="Sheng Y."/>
            <person name="Liu T."/>
            <person name="Pan Y."/>
            <person name="Xia L."/>
            <person name="Li J."/>
            <person name="Zhao F."/>
            <person name="Cao W."/>
        </authorList>
    </citation>
    <scope>NUCLEOTIDE SEQUENCE</scope>
    <source>
        <strain evidence="14">Rsan-2018</strain>
        <tissue evidence="14">Larvae</tissue>
    </source>
</reference>
<dbReference type="InterPro" id="IPR018247">
    <property type="entry name" value="EF_Hand_1_Ca_BS"/>
</dbReference>
<keyword evidence="15" id="KW-1185">Reference proteome</keyword>
<keyword evidence="6" id="KW-0521">NADP</keyword>
<dbReference type="SUPFAM" id="SSF47473">
    <property type="entry name" value="EF-hand"/>
    <property type="match status" value="1"/>
</dbReference>
<comment type="caution">
    <text evidence="14">The sequence shown here is derived from an EMBL/GenBank/DDBJ whole genome shotgun (WGS) entry which is preliminary data.</text>
</comment>
<dbReference type="Gene3D" id="3.40.50.80">
    <property type="entry name" value="Nucleotide-binding domain of ferredoxin-NADP reductase (FNR) module"/>
    <property type="match status" value="1"/>
</dbReference>
<dbReference type="VEuPathDB" id="VectorBase:RSAN_047937"/>
<dbReference type="SFLD" id="SFLDS00052">
    <property type="entry name" value="Ferric_Reductase_Domain"/>
    <property type="match status" value="1"/>
</dbReference>
<feature type="transmembrane region" description="Helical" evidence="11">
    <location>
        <begin position="341"/>
        <end position="362"/>
    </location>
</feature>
<dbReference type="InterPro" id="IPR011992">
    <property type="entry name" value="EF-hand-dom_pair"/>
</dbReference>
<dbReference type="InterPro" id="IPR050369">
    <property type="entry name" value="RBOH/FRE"/>
</dbReference>
<feature type="transmembrane region" description="Helical" evidence="11">
    <location>
        <begin position="207"/>
        <end position="226"/>
    </location>
</feature>
<dbReference type="Pfam" id="PF08030">
    <property type="entry name" value="NAD_binding_6"/>
    <property type="match status" value="1"/>
</dbReference>
<dbReference type="Pfam" id="PF01794">
    <property type="entry name" value="Ferric_reduct"/>
    <property type="match status" value="1"/>
</dbReference>
<keyword evidence="4" id="KW-0274">FAD</keyword>
<sequence length="845" mass="97205">MDIIARLPEAESPTGLTFENLDHLERVFREAVGPGKELNREQFRQIVQSRNAFFAERMFQLFDTDKSGTISLDEFISAVKRFAKKSQDDKLAILFQLYDVDGDGLIQPQELRDVMRACMEENGLQFTEYELDELTNVLFEDADRDETGSVTLDELRCQLQSRPGLYENLTVSVERWLLPPSGRRSAKPAFTSRWPKKLTRIYLRNNAVSAAFCFCFFALQLAVFLSRMEAESMKHRDLKESIDRYWFQVLTWQMGALAGLNHTSEGFFSAQDGAEVEWMPNAPTMGLHSEYELVAREFGQLLNFVCAFTALPVLRHCITWLRSHGAGRFVPLDSSIYYHKLTGWCIFVYSILHTLAHVFNFIRLSKGDCHVLVLFLFTTHHDIGWVGGTASITGWVLLVVLTVMVVCSLPCLRRSGRFEVFYFTHLLYTVFWFFLILHAPNFWKWFLVPGLLLTMEMLVRACRFFSSYGMTTVLKGVILPSRVIHLVLKKPPDFDYHPGDYIYLNIPCLARFEWHPFTISSAPEKDDVIWLHIRSFGGWTNHLYQYFDNFRREASELPPSGRVSATDLRLRSLDGLERAHLDKSRLRDSESVVLMPRGTQPRDSCAFLETGHELEAIVERGLETGARYADYTSLIIAKNPLTVRIDGPYGSPSSHIFRAQHAVLVAAGIGVTPFASILQSIMYRYYQARSTCPQCSHCWVEKLPSSVMKLRKVDFIWINRSQQSLEWFVRLLSDLEAEQALLGDVLERFLDVHIYITSALSRTDMKAVGLQLALDLLHEKDKRCLITGLKSRTQPGRPDWEKVFENIKEQKKGKVTVFYCGPPALSQILHDHCNRHHFAFRKEVF</sequence>
<evidence type="ECO:0000313" key="15">
    <source>
        <dbReference type="Proteomes" id="UP000821837"/>
    </source>
</evidence>
<dbReference type="InterPro" id="IPR013130">
    <property type="entry name" value="Fe3_Rdtase_TM_dom"/>
</dbReference>
<dbReference type="Pfam" id="PF00036">
    <property type="entry name" value="EF-hand_1"/>
    <property type="match status" value="1"/>
</dbReference>
<dbReference type="InterPro" id="IPR039261">
    <property type="entry name" value="FNR_nucleotide-bd"/>
</dbReference>
<accession>A0A9D4T7T3</accession>
<gene>
    <name evidence="14" type="ORF">HPB52_017714</name>
</gene>
<evidence type="ECO:0000256" key="1">
    <source>
        <dbReference type="ARBA" id="ARBA00004141"/>
    </source>
</evidence>
<name>A0A9D4T7T3_RHISA</name>
<dbReference type="PANTHER" id="PTHR11972:SF58">
    <property type="entry name" value="NADPH OXIDASE 5"/>
    <property type="match status" value="1"/>
</dbReference>
<evidence type="ECO:0000259" key="13">
    <source>
        <dbReference type="PROSITE" id="PS51384"/>
    </source>
</evidence>
<evidence type="ECO:0000256" key="9">
    <source>
        <dbReference type="ARBA" id="ARBA00023136"/>
    </source>
</evidence>
<dbReference type="Proteomes" id="UP000821837">
    <property type="component" value="Chromosome 10"/>
</dbReference>
<evidence type="ECO:0000259" key="12">
    <source>
        <dbReference type="PROSITE" id="PS50222"/>
    </source>
</evidence>
<dbReference type="SUPFAM" id="SSF63380">
    <property type="entry name" value="Riboflavin synthase domain-like"/>
    <property type="match status" value="1"/>
</dbReference>